<dbReference type="InterPro" id="IPR036051">
    <property type="entry name" value="KRAB_dom_sf"/>
</dbReference>
<evidence type="ECO:0000256" key="5">
    <source>
        <dbReference type="ARBA" id="ARBA00022723"/>
    </source>
</evidence>
<dbReference type="SMART" id="SM00349">
    <property type="entry name" value="KRAB"/>
    <property type="match status" value="1"/>
</dbReference>
<keyword evidence="20" id="KW-1185">Reference proteome</keyword>
<dbReference type="SUPFAM" id="SSF57667">
    <property type="entry name" value="beta-beta-alpha zinc fingers"/>
    <property type="match status" value="1"/>
</dbReference>
<evidence type="ECO:0000256" key="9">
    <source>
        <dbReference type="ARBA" id="ARBA00022989"/>
    </source>
</evidence>
<organism evidence="19 20">
    <name type="scientific">Chelonia mydas</name>
    <name type="common">Green sea-turtle</name>
    <name type="synonym">Chelonia agassizi</name>
    <dbReference type="NCBI Taxonomy" id="8469"/>
    <lineage>
        <taxon>Eukaryota</taxon>
        <taxon>Metazoa</taxon>
        <taxon>Chordata</taxon>
        <taxon>Craniata</taxon>
        <taxon>Vertebrata</taxon>
        <taxon>Euteleostomi</taxon>
        <taxon>Archelosauria</taxon>
        <taxon>Testudinata</taxon>
        <taxon>Testudines</taxon>
        <taxon>Cryptodira</taxon>
        <taxon>Durocryptodira</taxon>
        <taxon>Americhelydia</taxon>
        <taxon>Chelonioidea</taxon>
        <taxon>Cheloniidae</taxon>
        <taxon>Chelonia</taxon>
    </lineage>
</organism>
<evidence type="ECO:0000259" key="17">
    <source>
        <dbReference type="PROSITE" id="PS50157"/>
    </source>
</evidence>
<dbReference type="InterPro" id="IPR036236">
    <property type="entry name" value="Znf_C2H2_sf"/>
</dbReference>
<evidence type="ECO:0000313" key="19">
    <source>
        <dbReference type="EMBL" id="EMP33499.1"/>
    </source>
</evidence>
<evidence type="ECO:0000313" key="20">
    <source>
        <dbReference type="Proteomes" id="UP000031443"/>
    </source>
</evidence>
<proteinExistence type="inferred from homology"/>
<dbReference type="InterPro" id="IPR050504">
    <property type="entry name" value="IgSF_BTN/MOG"/>
</dbReference>
<dbReference type="GO" id="GO:0006355">
    <property type="term" value="P:regulation of DNA-templated transcription"/>
    <property type="evidence" value="ECO:0007669"/>
    <property type="project" value="InterPro"/>
</dbReference>
<dbReference type="Pfam" id="PF01352">
    <property type="entry name" value="KRAB"/>
    <property type="match status" value="1"/>
</dbReference>
<feature type="domain" description="KRAB" evidence="18">
    <location>
        <begin position="232"/>
        <end position="303"/>
    </location>
</feature>
<keyword evidence="6" id="KW-0677">Repeat</keyword>
<evidence type="ECO:0000256" key="2">
    <source>
        <dbReference type="ARBA" id="ARBA00004370"/>
    </source>
</evidence>
<gene>
    <name evidence="19" type="ORF">UY3_09349</name>
</gene>
<evidence type="ECO:0000256" key="12">
    <source>
        <dbReference type="ARBA" id="ARBA00023163"/>
    </source>
</evidence>
<evidence type="ECO:0000256" key="13">
    <source>
        <dbReference type="ARBA" id="ARBA00023242"/>
    </source>
</evidence>
<dbReference type="Pfam" id="PF22705">
    <property type="entry name" value="C2-set_3"/>
    <property type="match status" value="1"/>
</dbReference>
<feature type="compositionally biased region" description="Basic and acidic residues" evidence="16">
    <location>
        <begin position="453"/>
        <end position="463"/>
    </location>
</feature>
<keyword evidence="9" id="KW-1133">Transmembrane helix</keyword>
<dbReference type="Pfam" id="PF07686">
    <property type="entry name" value="V-set"/>
    <property type="match status" value="1"/>
</dbReference>
<dbReference type="GO" id="GO:0009897">
    <property type="term" value="C:external side of plasma membrane"/>
    <property type="evidence" value="ECO:0007669"/>
    <property type="project" value="TreeGrafter"/>
</dbReference>
<keyword evidence="8" id="KW-0862">Zinc</keyword>
<dbReference type="Gene3D" id="2.60.40.10">
    <property type="entry name" value="Immunoglobulins"/>
    <property type="match status" value="2"/>
</dbReference>
<evidence type="ECO:0000256" key="6">
    <source>
        <dbReference type="ARBA" id="ARBA00022737"/>
    </source>
</evidence>
<sequence>MQVEWSQPQLGQDVHVYLPDRSEVQGERYRGRTELLRDGIQSGSLALRIRNLTLRDEGPYLCDFQSNSTVGNATLELRVTSAGSDPLLHVGGYDGKQMNVMCLSVGWYPKPKVLWRNGHRERLTPSNEEKISRNRGLFDVSSYVVVTEHSDPMLICAIRPGSLGLEKVSAILISNEFFPPVSSWKVGLFLFLSVCVCLMVSIEVYGPDPELESMGCSSIGVMVPDPQADMPVTFEEVVVYFSEGEWALLDLGQRALYRDVMQENYRNVTSLGFPIPKPSVISQLDRGEELWVPDLQGSQAREIQRNIPRDCPILQGTGKRNVCNGTGSVPCHGTDFATPKPDVISWLEQGEELQIPNHEVVEGKELLRSSHAGFPILKPNMISQMEQGEELWTPDHQGSEERQILRNIRTAGDGTVSENKEENPQLESPEQVELRGTVSGRSEGNISQNPEQEDARESQHRPEMQQGNHPGKRQVISTYRGGGFKNHKETVIQPTLCTKEKPHKRVKCGKGFKRRSTLIVHQSVHTEERPYNCPEWEKLQVKAESINEAVSQCTFSIDCFLFRHLQLE</sequence>
<protein>
    <submittedName>
        <fullName evidence="19">Butyrophilin subfamily 3 member A3</fullName>
    </submittedName>
</protein>
<comment type="similarity">
    <text evidence="3">Belongs to the krueppel C2H2-type zinc-finger protein family.</text>
</comment>
<dbReference type="PROSITE" id="PS50157">
    <property type="entry name" value="ZINC_FINGER_C2H2_2"/>
    <property type="match status" value="1"/>
</dbReference>
<reference evidence="20" key="1">
    <citation type="journal article" date="2013" name="Nat. Genet.">
        <title>The draft genomes of soft-shell turtle and green sea turtle yield insights into the development and evolution of the turtle-specific body plan.</title>
        <authorList>
            <person name="Wang Z."/>
            <person name="Pascual-Anaya J."/>
            <person name="Zadissa A."/>
            <person name="Li W."/>
            <person name="Niimura Y."/>
            <person name="Huang Z."/>
            <person name="Li C."/>
            <person name="White S."/>
            <person name="Xiong Z."/>
            <person name="Fang D."/>
            <person name="Wang B."/>
            <person name="Ming Y."/>
            <person name="Chen Y."/>
            <person name="Zheng Y."/>
            <person name="Kuraku S."/>
            <person name="Pignatelli M."/>
            <person name="Herrero J."/>
            <person name="Beal K."/>
            <person name="Nozawa M."/>
            <person name="Li Q."/>
            <person name="Wang J."/>
            <person name="Zhang H."/>
            <person name="Yu L."/>
            <person name="Shigenobu S."/>
            <person name="Wang J."/>
            <person name="Liu J."/>
            <person name="Flicek P."/>
            <person name="Searle S."/>
            <person name="Wang J."/>
            <person name="Kuratani S."/>
            <person name="Yin Y."/>
            <person name="Aken B."/>
            <person name="Zhang G."/>
            <person name="Irie N."/>
        </authorList>
    </citation>
    <scope>NUCLEOTIDE SEQUENCE [LARGE SCALE GENOMIC DNA]</scope>
</reference>
<keyword evidence="7 15" id="KW-0863">Zinc-finger</keyword>
<dbReference type="InterPro" id="IPR053896">
    <property type="entry name" value="BTN3A2-like_Ig-C"/>
</dbReference>
<dbReference type="InterPro" id="IPR013783">
    <property type="entry name" value="Ig-like_fold"/>
</dbReference>
<comment type="subcellular location">
    <subcellularLocation>
        <location evidence="2">Membrane</location>
    </subcellularLocation>
    <subcellularLocation>
        <location evidence="1">Nucleus</location>
    </subcellularLocation>
</comment>
<feature type="region of interest" description="Disordered" evidence="16">
    <location>
        <begin position="409"/>
        <end position="477"/>
    </location>
</feature>
<evidence type="ECO:0000259" key="18">
    <source>
        <dbReference type="PROSITE" id="PS50805"/>
    </source>
</evidence>
<dbReference type="InterPro" id="IPR013106">
    <property type="entry name" value="Ig_V-set"/>
</dbReference>
<dbReference type="PROSITE" id="PS50805">
    <property type="entry name" value="KRAB"/>
    <property type="match status" value="1"/>
</dbReference>
<dbReference type="PANTHER" id="PTHR24100:SF149">
    <property type="entry name" value="BG-LIKE ANTIGEN 1-RELATED"/>
    <property type="match status" value="1"/>
</dbReference>
<evidence type="ECO:0000256" key="4">
    <source>
        <dbReference type="ARBA" id="ARBA00022692"/>
    </source>
</evidence>
<name>M7B8M8_CHEMY</name>
<feature type="compositionally biased region" description="Polar residues" evidence="16">
    <location>
        <begin position="439"/>
        <end position="450"/>
    </location>
</feature>
<accession>M7B8M8</accession>
<dbReference type="InterPro" id="IPR036179">
    <property type="entry name" value="Ig-like_dom_sf"/>
</dbReference>
<dbReference type="SUPFAM" id="SSF109640">
    <property type="entry name" value="KRAB domain (Kruppel-associated box)"/>
    <property type="match status" value="1"/>
</dbReference>
<evidence type="ECO:0000256" key="3">
    <source>
        <dbReference type="ARBA" id="ARBA00006991"/>
    </source>
</evidence>
<feature type="domain" description="C2H2-type" evidence="17">
    <location>
        <begin position="495"/>
        <end position="530"/>
    </location>
</feature>
<evidence type="ECO:0000256" key="7">
    <source>
        <dbReference type="ARBA" id="ARBA00022771"/>
    </source>
</evidence>
<dbReference type="GO" id="GO:0005102">
    <property type="term" value="F:signaling receptor binding"/>
    <property type="evidence" value="ECO:0007669"/>
    <property type="project" value="TreeGrafter"/>
</dbReference>
<evidence type="ECO:0000256" key="8">
    <source>
        <dbReference type="ARBA" id="ARBA00022833"/>
    </source>
</evidence>
<keyword evidence="12" id="KW-0804">Transcription</keyword>
<dbReference type="FunFam" id="2.60.40.10:FF:000088">
    <property type="entry name" value="Butyrophilin subfamily 1 member A1"/>
    <property type="match status" value="1"/>
</dbReference>
<dbReference type="GO" id="GO:0008270">
    <property type="term" value="F:zinc ion binding"/>
    <property type="evidence" value="ECO:0007669"/>
    <property type="project" value="UniProtKB-KW"/>
</dbReference>
<dbReference type="eggNOG" id="ENOG502T9AE">
    <property type="taxonomic scope" value="Eukaryota"/>
</dbReference>
<dbReference type="SUPFAM" id="SSF48726">
    <property type="entry name" value="Immunoglobulin"/>
    <property type="match status" value="2"/>
</dbReference>
<dbReference type="EMBL" id="KB535798">
    <property type="protein sequence ID" value="EMP33499.1"/>
    <property type="molecule type" value="Genomic_DNA"/>
</dbReference>
<evidence type="ECO:0000256" key="10">
    <source>
        <dbReference type="ARBA" id="ARBA00023125"/>
    </source>
</evidence>
<evidence type="ECO:0000256" key="1">
    <source>
        <dbReference type="ARBA" id="ARBA00004123"/>
    </source>
</evidence>
<keyword evidence="11" id="KW-0472">Membrane</keyword>
<dbReference type="CDD" id="cd07765">
    <property type="entry name" value="KRAB_A-box"/>
    <property type="match status" value="1"/>
</dbReference>
<dbReference type="Gene3D" id="6.10.140.140">
    <property type="match status" value="1"/>
</dbReference>
<dbReference type="AlphaFoldDB" id="M7B8M8"/>
<dbReference type="GO" id="GO:0005634">
    <property type="term" value="C:nucleus"/>
    <property type="evidence" value="ECO:0007669"/>
    <property type="project" value="UniProtKB-SubCell"/>
</dbReference>
<evidence type="ECO:0000256" key="14">
    <source>
        <dbReference type="ARBA" id="ARBA00023319"/>
    </source>
</evidence>
<evidence type="ECO:0000256" key="11">
    <source>
        <dbReference type="ARBA" id="ARBA00023136"/>
    </source>
</evidence>
<keyword evidence="5" id="KW-0479">Metal-binding</keyword>
<dbReference type="Gene3D" id="3.30.160.60">
    <property type="entry name" value="Classic Zinc Finger"/>
    <property type="match status" value="1"/>
</dbReference>
<keyword evidence="14" id="KW-0393">Immunoglobulin domain</keyword>
<keyword evidence="10" id="KW-0238">DNA-binding</keyword>
<dbReference type="FunFam" id="3.30.160.60:FF:000188">
    <property type="entry name" value="Zinc finger protein 787"/>
    <property type="match status" value="1"/>
</dbReference>
<dbReference type="GO" id="GO:0050852">
    <property type="term" value="P:T cell receptor signaling pathway"/>
    <property type="evidence" value="ECO:0007669"/>
    <property type="project" value="TreeGrafter"/>
</dbReference>
<dbReference type="Proteomes" id="UP000031443">
    <property type="component" value="Unassembled WGS sequence"/>
</dbReference>
<dbReference type="PANTHER" id="PTHR24100">
    <property type="entry name" value="BUTYROPHILIN"/>
    <property type="match status" value="1"/>
</dbReference>
<dbReference type="InterPro" id="IPR013087">
    <property type="entry name" value="Znf_C2H2_type"/>
</dbReference>
<dbReference type="GO" id="GO:0001817">
    <property type="term" value="P:regulation of cytokine production"/>
    <property type="evidence" value="ECO:0007669"/>
    <property type="project" value="TreeGrafter"/>
</dbReference>
<evidence type="ECO:0000256" key="15">
    <source>
        <dbReference type="PROSITE-ProRule" id="PRU00042"/>
    </source>
</evidence>
<keyword evidence="13" id="KW-0539">Nucleus</keyword>
<evidence type="ECO:0000256" key="16">
    <source>
        <dbReference type="SAM" id="MobiDB-lite"/>
    </source>
</evidence>
<keyword evidence="4" id="KW-0812">Transmembrane</keyword>
<dbReference type="InterPro" id="IPR001909">
    <property type="entry name" value="KRAB"/>
</dbReference>
<dbReference type="GO" id="GO:0003677">
    <property type="term" value="F:DNA binding"/>
    <property type="evidence" value="ECO:0007669"/>
    <property type="project" value="UniProtKB-KW"/>
</dbReference>